<dbReference type="WBParaSite" id="TMUE_2000007180.1">
    <property type="protein sequence ID" value="TMUE_2000007180.1"/>
    <property type="gene ID" value="WBGene00287018"/>
</dbReference>
<feature type="coiled-coil region" evidence="9">
    <location>
        <begin position="458"/>
        <end position="485"/>
    </location>
</feature>
<evidence type="ECO:0000256" key="7">
    <source>
        <dbReference type="ARBA" id="ARBA00023273"/>
    </source>
</evidence>
<protein>
    <recommendedName>
        <fullName evidence="8">Tetratricopeptide repeat protein 30</fullName>
    </recommendedName>
</protein>
<accession>A0A5S6QJ36</accession>
<evidence type="ECO:0000313" key="10">
    <source>
        <dbReference type="Proteomes" id="UP000046395"/>
    </source>
</evidence>
<comment type="similarity">
    <text evidence="2 8">Belongs to the TTC30/dfy-1/fleer family.</text>
</comment>
<dbReference type="STRING" id="70415.A0A5S6QJ36"/>
<dbReference type="GO" id="GO:0005879">
    <property type="term" value="C:axonemal microtubule"/>
    <property type="evidence" value="ECO:0007669"/>
    <property type="project" value="UniProtKB-UniRule"/>
</dbReference>
<proteinExistence type="inferred from homology"/>
<evidence type="ECO:0000256" key="1">
    <source>
        <dbReference type="ARBA" id="ARBA00004138"/>
    </source>
</evidence>
<dbReference type="SUPFAM" id="SSF48452">
    <property type="entry name" value="TPR-like"/>
    <property type="match status" value="2"/>
</dbReference>
<keyword evidence="9" id="KW-0175">Coiled coil</keyword>
<evidence type="ECO:0000256" key="9">
    <source>
        <dbReference type="SAM" id="Coils"/>
    </source>
</evidence>
<keyword evidence="4 8" id="KW-0970">Cilium biogenesis/degradation</keyword>
<dbReference type="Pfam" id="PF14559">
    <property type="entry name" value="TPR_19"/>
    <property type="match status" value="1"/>
</dbReference>
<keyword evidence="3" id="KW-0677">Repeat</keyword>
<sequence length="614" mass="70681">MLYSDAAEKTRTIYTLVKNGQYSDAVQLLKQQLNVDHKSRAALSLLAYCYVQLHNFTGAAQCYAQLVISHPHVERYRLYLALCYYQLRMFDEAVKACTNVTFSELSNAVHKLMAALKYDTNDLPSAKLFLDKCSSDDKDKEVNSGCIRFKEENFETALQHFLRATKTEGPSLDLLYNVAVGYYKLKQYPLAMRYVEEINQRSSTEHPELDKRSSWMSDHFVSIEAYNLKIAIALKLNDYLNAAQAMVDMPRRDETELDPITLHNQAIVGMEETLGNLLLICCKYGLHNIAVNIMAENPDLVPTYLTQYEYDFIATVVMESQSPEESLSKLETMVQQQGDILQRLEKQTNAVQPPKDEDMKRSMAEAYNETLELYLQVLMEQAKIYWDQRNYKEVEKIFQKSVDFCGKHDLWKLNVGHTLFMQQGKFKEAAGFYEPLVRKNFEKILDSSAIVLANLCVCYILMNQNEAAEELMRKVEKEEDKLLLADPDRRTFHLCIINLVIGTLYCSKGNYEFGISRIIKAMQPYRKKLCAQTWHYVKRCFLSMIENLVKHVIILKDSVLKDCIAFLEACSEFGKLESSSLGNPFEEAEITDGKATVAYESRQLIALMNRIIEL</sequence>
<keyword evidence="6 8" id="KW-0969">Cilium</keyword>
<dbReference type="GO" id="GO:0120170">
    <property type="term" value="F:intraciliary transport particle B binding"/>
    <property type="evidence" value="ECO:0007669"/>
    <property type="project" value="TreeGrafter"/>
</dbReference>
<evidence type="ECO:0000256" key="5">
    <source>
        <dbReference type="ARBA" id="ARBA00022803"/>
    </source>
</evidence>
<comment type="subcellular location">
    <subcellularLocation>
        <location evidence="1 8">Cell projection</location>
        <location evidence="1 8">Cilium</location>
    </subcellularLocation>
</comment>
<dbReference type="Gene3D" id="1.25.40.10">
    <property type="entry name" value="Tetratricopeptide repeat domain"/>
    <property type="match status" value="3"/>
</dbReference>
<dbReference type="PANTHER" id="PTHR20931">
    <property type="entry name" value="TETRATRICOPEPTIDE REPEAT PROTEIN 30"/>
    <property type="match status" value="1"/>
</dbReference>
<organism evidence="10 11">
    <name type="scientific">Trichuris muris</name>
    <name type="common">Mouse whipworm</name>
    <dbReference type="NCBI Taxonomy" id="70415"/>
    <lineage>
        <taxon>Eukaryota</taxon>
        <taxon>Metazoa</taxon>
        <taxon>Ecdysozoa</taxon>
        <taxon>Nematoda</taxon>
        <taxon>Enoplea</taxon>
        <taxon>Dorylaimia</taxon>
        <taxon>Trichinellida</taxon>
        <taxon>Trichuridae</taxon>
        <taxon>Trichuris</taxon>
    </lineage>
</organism>
<dbReference type="PANTHER" id="PTHR20931:SF0">
    <property type="entry name" value="TETRATRICOPEPTIDE REPEAT PROTEIN 30"/>
    <property type="match status" value="1"/>
</dbReference>
<evidence type="ECO:0000256" key="3">
    <source>
        <dbReference type="ARBA" id="ARBA00022737"/>
    </source>
</evidence>
<keyword evidence="5 8" id="KW-0802">TPR repeat</keyword>
<dbReference type="InterPro" id="IPR039941">
    <property type="entry name" value="TT30"/>
</dbReference>
<keyword evidence="7 8" id="KW-0966">Cell projection</keyword>
<dbReference type="GO" id="GO:0042073">
    <property type="term" value="P:intraciliary transport"/>
    <property type="evidence" value="ECO:0007669"/>
    <property type="project" value="UniProtKB-UniRule"/>
</dbReference>
<keyword evidence="10" id="KW-1185">Reference proteome</keyword>
<dbReference type="AlphaFoldDB" id="A0A5S6QJ36"/>
<evidence type="ECO:0000256" key="6">
    <source>
        <dbReference type="ARBA" id="ARBA00023069"/>
    </source>
</evidence>
<evidence type="ECO:0000256" key="4">
    <source>
        <dbReference type="ARBA" id="ARBA00022794"/>
    </source>
</evidence>
<name>A0A5S6QJ36_TRIMR</name>
<reference evidence="11" key="1">
    <citation type="submission" date="2019-12" db="UniProtKB">
        <authorList>
            <consortium name="WormBaseParasite"/>
        </authorList>
    </citation>
    <scope>IDENTIFICATION</scope>
</reference>
<dbReference type="GO" id="GO:0030992">
    <property type="term" value="C:intraciliary transport particle B"/>
    <property type="evidence" value="ECO:0007669"/>
    <property type="project" value="TreeGrafter"/>
</dbReference>
<dbReference type="Proteomes" id="UP000046395">
    <property type="component" value="Unassembled WGS sequence"/>
</dbReference>
<dbReference type="InterPro" id="IPR019734">
    <property type="entry name" value="TPR_rpt"/>
</dbReference>
<evidence type="ECO:0000313" key="11">
    <source>
        <dbReference type="WBParaSite" id="TMUE_2000007180.1"/>
    </source>
</evidence>
<dbReference type="InterPro" id="IPR011990">
    <property type="entry name" value="TPR-like_helical_dom_sf"/>
</dbReference>
<evidence type="ECO:0000256" key="8">
    <source>
        <dbReference type="RuleBase" id="RU367070"/>
    </source>
</evidence>
<dbReference type="SMART" id="SM00028">
    <property type="entry name" value="TPR"/>
    <property type="match status" value="6"/>
</dbReference>
<evidence type="ECO:0000256" key="2">
    <source>
        <dbReference type="ARBA" id="ARBA00009522"/>
    </source>
</evidence>
<dbReference type="FunFam" id="1.25.40.10:FF:000186">
    <property type="entry name" value="Tetratricopeptide repeat domain 30A"/>
    <property type="match status" value="1"/>
</dbReference>
<comment type="function">
    <text evidence="8">Required for polyglutamylation of axonemal tubulin. Plays a role in anterograde intraflagellar transport (IFT), the process by which cilia precursors are transported from the base of the cilium to the site of their incorporation at the tip.</text>
</comment>